<dbReference type="InterPro" id="IPR032816">
    <property type="entry name" value="VTT_dom"/>
</dbReference>
<keyword evidence="3 6" id="KW-0812">Transmembrane</keyword>
<feature type="transmembrane region" description="Helical" evidence="6">
    <location>
        <begin position="196"/>
        <end position="215"/>
    </location>
</feature>
<evidence type="ECO:0000256" key="6">
    <source>
        <dbReference type="SAM" id="Phobius"/>
    </source>
</evidence>
<feature type="transmembrane region" description="Helical" evidence="6">
    <location>
        <begin position="139"/>
        <end position="161"/>
    </location>
</feature>
<gene>
    <name evidence="8" type="ORF">HMPREF2086_00171</name>
</gene>
<evidence type="ECO:0000313" key="9">
    <source>
        <dbReference type="Proteomes" id="UP000018731"/>
    </source>
</evidence>
<keyword evidence="9" id="KW-1185">Reference proteome</keyword>
<comment type="subcellular location">
    <subcellularLocation>
        <location evidence="1">Cell membrane</location>
        <topology evidence="1">Multi-pass membrane protein</topology>
    </subcellularLocation>
</comment>
<keyword evidence="4 6" id="KW-1133">Transmembrane helix</keyword>
<evidence type="ECO:0000256" key="5">
    <source>
        <dbReference type="ARBA" id="ARBA00023136"/>
    </source>
</evidence>
<accession>V8CCK2</accession>
<evidence type="ECO:0000256" key="3">
    <source>
        <dbReference type="ARBA" id="ARBA00022692"/>
    </source>
</evidence>
<dbReference type="eggNOG" id="COG0586">
    <property type="taxonomic scope" value="Bacteria"/>
</dbReference>
<dbReference type="Proteomes" id="UP000018731">
    <property type="component" value="Unassembled WGS sequence"/>
</dbReference>
<name>V8CCK2_9HELI</name>
<dbReference type="Pfam" id="PF09335">
    <property type="entry name" value="VTT_dom"/>
    <property type="match status" value="1"/>
</dbReference>
<organism evidence="8 9">
    <name type="scientific">Helicobacter macacae MIT 99-5501</name>
    <dbReference type="NCBI Taxonomy" id="1357400"/>
    <lineage>
        <taxon>Bacteria</taxon>
        <taxon>Pseudomonadati</taxon>
        <taxon>Campylobacterota</taxon>
        <taxon>Epsilonproteobacteria</taxon>
        <taxon>Campylobacterales</taxon>
        <taxon>Helicobacteraceae</taxon>
        <taxon>Helicobacter</taxon>
    </lineage>
</organism>
<sequence>MNHIIHTIVDAVGSFGYAGIFIMMFLESSFFPFPSEVAMIPAGYLVYRGEMNMYLALLAGAGGSLAGALFNYYLALYFGRGFLLKYGKYFFFTPKTMDKMDSFFQKHGEISTFLGRLIMGVRQYISLPAGLARMNIIKFSFYTTLGATIWISILAVFGYYVGVWFGDDLSISNIVDIFASKASLSEFASIKQNLRYIAFGTLGFVIVVALIYALIYTRKKS</sequence>
<dbReference type="GO" id="GO:0005886">
    <property type="term" value="C:plasma membrane"/>
    <property type="evidence" value="ECO:0007669"/>
    <property type="project" value="UniProtKB-SubCell"/>
</dbReference>
<dbReference type="PANTHER" id="PTHR42709">
    <property type="entry name" value="ALKALINE PHOSPHATASE LIKE PROTEIN"/>
    <property type="match status" value="1"/>
</dbReference>
<evidence type="ECO:0000256" key="2">
    <source>
        <dbReference type="ARBA" id="ARBA00022475"/>
    </source>
</evidence>
<evidence type="ECO:0000259" key="7">
    <source>
        <dbReference type="Pfam" id="PF09335"/>
    </source>
</evidence>
<dbReference type="HOGENOM" id="CLU_044208_1_1_7"/>
<keyword evidence="2" id="KW-1003">Cell membrane</keyword>
<dbReference type="PATRIC" id="fig|1357400.3.peg.248"/>
<feature type="transmembrane region" description="Helical" evidence="6">
    <location>
        <begin position="12"/>
        <end position="33"/>
    </location>
</feature>
<dbReference type="RefSeq" id="WP_023926839.1">
    <property type="nucleotide sequence ID" value="NZ_KI669454.1"/>
</dbReference>
<dbReference type="OrthoDB" id="9813426at2"/>
<comment type="caution">
    <text evidence="8">The sequence shown here is derived from an EMBL/GenBank/DDBJ whole genome shotgun (WGS) entry which is preliminary data.</text>
</comment>
<evidence type="ECO:0000256" key="4">
    <source>
        <dbReference type="ARBA" id="ARBA00022989"/>
    </source>
</evidence>
<reference evidence="8 9" key="1">
    <citation type="journal article" date="2014" name="Genome Announc.">
        <title>Draft genome sequences of six enterohepatic helicobacter species isolated from humans and one from rhesus macaques.</title>
        <authorList>
            <person name="Shen Z."/>
            <person name="Sheh A."/>
            <person name="Young S.K."/>
            <person name="Abouelliel A."/>
            <person name="Ward D.V."/>
            <person name="Earl A.M."/>
            <person name="Fox J.G."/>
        </authorList>
    </citation>
    <scope>NUCLEOTIDE SEQUENCE [LARGE SCALE GENOMIC DNA]</scope>
    <source>
        <strain evidence="8 9">MIT 99-5501</strain>
    </source>
</reference>
<dbReference type="STRING" id="1357400.HMPREF2086_00171"/>
<evidence type="ECO:0000313" key="8">
    <source>
        <dbReference type="EMBL" id="ETD24837.1"/>
    </source>
</evidence>
<feature type="domain" description="VTT" evidence="7">
    <location>
        <begin position="33"/>
        <end position="159"/>
    </location>
</feature>
<dbReference type="AlphaFoldDB" id="V8CCK2"/>
<proteinExistence type="predicted"/>
<keyword evidence="5 6" id="KW-0472">Membrane</keyword>
<dbReference type="PANTHER" id="PTHR42709:SF6">
    <property type="entry name" value="UNDECAPRENYL PHOSPHATE TRANSPORTER A"/>
    <property type="match status" value="1"/>
</dbReference>
<dbReference type="InterPro" id="IPR051311">
    <property type="entry name" value="DedA_domain"/>
</dbReference>
<dbReference type="EMBL" id="AZJI01000001">
    <property type="protein sequence ID" value="ETD24837.1"/>
    <property type="molecule type" value="Genomic_DNA"/>
</dbReference>
<evidence type="ECO:0000256" key="1">
    <source>
        <dbReference type="ARBA" id="ARBA00004651"/>
    </source>
</evidence>
<protein>
    <recommendedName>
        <fullName evidence="7">VTT domain-containing protein</fullName>
    </recommendedName>
</protein>
<feature type="transmembrane region" description="Helical" evidence="6">
    <location>
        <begin position="53"/>
        <end position="78"/>
    </location>
</feature>